<protein>
    <recommendedName>
        <fullName evidence="3 11">Alpha-mannosidase</fullName>
        <ecNumber evidence="11">3.2.1.-</ecNumber>
    </recommendedName>
</protein>
<evidence type="ECO:0000256" key="2">
    <source>
        <dbReference type="ARBA" id="ARBA00009792"/>
    </source>
</evidence>
<evidence type="ECO:0000256" key="9">
    <source>
        <dbReference type="ARBA" id="ARBA00023180"/>
    </source>
</evidence>
<dbReference type="SMART" id="SM00872">
    <property type="entry name" value="Alpha-mann_mid"/>
    <property type="match status" value="1"/>
</dbReference>
<dbReference type="InterPro" id="IPR041147">
    <property type="entry name" value="GH38_C"/>
</dbReference>
<dbReference type="GO" id="GO:0005764">
    <property type="term" value="C:lysosome"/>
    <property type="evidence" value="ECO:0007669"/>
    <property type="project" value="TreeGrafter"/>
</dbReference>
<name>A0A7R9AZ16_TIMSH</name>
<dbReference type="InterPro" id="IPR027291">
    <property type="entry name" value="Glyco_hydro_38_N_sf"/>
</dbReference>
<dbReference type="EC" id="3.2.1.-" evidence="11"/>
<gene>
    <name evidence="14" type="ORF">TSIB3V08_LOCUS6560</name>
</gene>
<dbReference type="InterPro" id="IPR000602">
    <property type="entry name" value="Glyco_hydro_38_N"/>
</dbReference>
<dbReference type="Gene3D" id="2.60.40.1180">
    <property type="entry name" value="Golgi alpha-mannosidase II"/>
    <property type="match status" value="1"/>
</dbReference>
<dbReference type="Pfam" id="PF09261">
    <property type="entry name" value="Alpha-mann_mid"/>
    <property type="match status" value="1"/>
</dbReference>
<dbReference type="Gene3D" id="1.20.1270.50">
    <property type="entry name" value="Glycoside hydrolase family 38, central domain"/>
    <property type="match status" value="2"/>
</dbReference>
<dbReference type="AlphaFoldDB" id="A0A7R9AZ16"/>
<dbReference type="Pfam" id="PF07748">
    <property type="entry name" value="Glyco_hydro_38C"/>
    <property type="match status" value="1"/>
</dbReference>
<dbReference type="InterPro" id="IPR028995">
    <property type="entry name" value="Glyco_hydro_57/38_cen_sf"/>
</dbReference>
<evidence type="ECO:0000256" key="8">
    <source>
        <dbReference type="ARBA" id="ARBA00023157"/>
    </source>
</evidence>
<keyword evidence="4 11" id="KW-0479">Metal-binding</keyword>
<evidence type="ECO:0000256" key="4">
    <source>
        <dbReference type="ARBA" id="ARBA00022723"/>
    </source>
</evidence>
<evidence type="ECO:0000256" key="5">
    <source>
        <dbReference type="ARBA" id="ARBA00022729"/>
    </source>
</evidence>
<evidence type="ECO:0000256" key="11">
    <source>
        <dbReference type="RuleBase" id="RU361199"/>
    </source>
</evidence>
<evidence type="ECO:0000256" key="10">
    <source>
        <dbReference type="ARBA" id="ARBA00023295"/>
    </source>
</evidence>
<sequence length="990" mass="111750">MDQHDFVKHSVRNLVNSGQLEFIGGGWSMNDEATTNYQSIIDQFTWGLRKLNESFGECARPHVGWQIDPFGHSREMASLFAQLGYDGLFIGRLDFQDKQQRFRTKTTEMIWEGSDNLGSSANLFTNVLFNNYAPPPGFCFDVLCADEPIIDDDRSPEYNVPRRVDEFVGYVARQAENYVTNNIAITMGEDFHYQDAHLWFKNLDKLINYVNAKEDSNLNLVYSTPSCYLKAVNDANLTWPTKNDDFFPYASDPNSYWTGYFTSRPTIKRFERVGNNFLQICKQLYALTDLGPEDKVDLNAMREAMGVMQHHDAITGTEKQVVAEDYARMLHLGIVECDIITNTAFNKLFTNNHLEDTNSAPQVNLDSCMLLNISQCEVSEKSSNFVVTVYNPLSHPVSLYVRVPVTGQTYSVKDLNNKDVVSQLIPIPASVLNIPGRFSSATSELVFRAVSLPPLGYRSYYVTGSKKKSTAQASTPEEGELITLHNNGNKVQVTISTGEVQLFLDDERNLPLHQNFYYYTGFTGDNRQFFNRSSGAYIFRPKQKTPITIAPKPVSEVYKGPVVEEIHQVFSDWMSQVIRVYKEENHVELEWLVGPIPVEDKEGKEVISKFSIELETNGTFYTDSNGRELLKRQRNFRSTWEVNISEPVSANYYPVTSRILIRDTTKNVEVAVLTDRAQGGSSLGEGEIELMLHRRLLHDDAFGVEEALNETAFGKGLVARGKHYVIGGPIPPVGASPSLAALERDLAQRKLLSPWTFLSPANDFTFKQWASTYKMEYSGLTNALPPNVHILTLEPWQGRSLLLRLEHTLENTDDPLLSKPATVYLQKLFSPFTIVSARETTLGANQWLKDSDRLVWQVESNEVFETISEKPKYQDDVDPMTVNLTPMQIRTFILDVDYSPKRPIELATIEVIMERNGRRHSHLYNTRSRSLSEGAARQVGRDTPQGMNQGTDEKVAGGGVISHQVLVMPLEGDAVLQRVSPAAAVFDIHG</sequence>
<dbReference type="Pfam" id="PF01074">
    <property type="entry name" value="Glyco_hydro_38N"/>
    <property type="match status" value="1"/>
</dbReference>
<dbReference type="Gene3D" id="2.70.98.30">
    <property type="entry name" value="Golgi alpha-mannosidase II, domain 4"/>
    <property type="match status" value="1"/>
</dbReference>
<comment type="catalytic activity">
    <reaction evidence="1">
        <text>Hydrolysis of terminal, non-reducing alpha-D-mannose residues in alpha-D-mannosides.</text>
        <dbReference type="EC" id="3.2.1.24"/>
    </reaction>
</comment>
<feature type="domain" description="Glycoside hydrolase family 38 central" evidence="13">
    <location>
        <begin position="255"/>
        <end position="330"/>
    </location>
</feature>
<proteinExistence type="inferred from homology"/>
<dbReference type="InterPro" id="IPR011682">
    <property type="entry name" value="Glyco_hydro_38_C"/>
</dbReference>
<keyword evidence="10 11" id="KW-0326">Glycosidase</keyword>
<dbReference type="GO" id="GO:0004559">
    <property type="term" value="F:alpha-mannosidase activity"/>
    <property type="evidence" value="ECO:0007669"/>
    <property type="project" value="UniProtKB-EC"/>
</dbReference>
<feature type="region of interest" description="Disordered" evidence="12">
    <location>
        <begin position="929"/>
        <end position="949"/>
    </location>
</feature>
<reference evidence="14" key="1">
    <citation type="submission" date="2020-11" db="EMBL/GenBank/DDBJ databases">
        <authorList>
            <person name="Tran Van P."/>
        </authorList>
    </citation>
    <scope>NUCLEOTIDE SEQUENCE</scope>
</reference>
<dbReference type="FunFam" id="1.20.1270.50:FF:000002">
    <property type="entry name" value="Alpha-mannosidase"/>
    <property type="match status" value="1"/>
</dbReference>
<dbReference type="Gene3D" id="3.20.110.10">
    <property type="entry name" value="Glycoside hydrolase 38, N terminal domain"/>
    <property type="match status" value="1"/>
</dbReference>
<dbReference type="InterPro" id="IPR037094">
    <property type="entry name" value="Glyco_hydro_38_cen_sf"/>
</dbReference>
<dbReference type="Gene3D" id="2.60.40.1360">
    <property type="match status" value="1"/>
</dbReference>
<comment type="cofactor">
    <cofactor evidence="11">
        <name>Zn(2+)</name>
        <dbReference type="ChEBI" id="CHEBI:29105"/>
    </cofactor>
    <text evidence="11">Binds 1 zinc ion per subunit.</text>
</comment>
<evidence type="ECO:0000256" key="7">
    <source>
        <dbReference type="ARBA" id="ARBA00022833"/>
    </source>
</evidence>
<keyword evidence="6 11" id="KW-0378">Hydrolase</keyword>
<dbReference type="SUPFAM" id="SSF74650">
    <property type="entry name" value="Galactose mutarotase-like"/>
    <property type="match status" value="1"/>
</dbReference>
<comment type="similarity">
    <text evidence="2 11">Belongs to the glycosyl hydrolase 38 family.</text>
</comment>
<dbReference type="SUPFAM" id="SSF88688">
    <property type="entry name" value="Families 57/38 glycoside transferase middle domain"/>
    <property type="match status" value="1"/>
</dbReference>
<dbReference type="SUPFAM" id="SSF88713">
    <property type="entry name" value="Glycoside hydrolase/deacetylase"/>
    <property type="match status" value="1"/>
</dbReference>
<accession>A0A7R9AZ16</accession>
<keyword evidence="8" id="KW-1015">Disulfide bond</keyword>
<dbReference type="FunFam" id="2.70.98.30:FF:000003">
    <property type="entry name" value="Alpha-mannosidase"/>
    <property type="match status" value="1"/>
</dbReference>
<keyword evidence="7 11" id="KW-0862">Zinc</keyword>
<evidence type="ECO:0000256" key="3">
    <source>
        <dbReference type="ARBA" id="ARBA00012752"/>
    </source>
</evidence>
<evidence type="ECO:0000256" key="12">
    <source>
        <dbReference type="SAM" id="MobiDB-lite"/>
    </source>
</evidence>
<evidence type="ECO:0000256" key="1">
    <source>
        <dbReference type="ARBA" id="ARBA00000365"/>
    </source>
</evidence>
<keyword evidence="5" id="KW-0732">Signal</keyword>
<dbReference type="InterPro" id="IPR048534">
    <property type="entry name" value="Man2a1-like_dom"/>
</dbReference>
<dbReference type="InterPro" id="IPR013780">
    <property type="entry name" value="Glyco_hydro_b"/>
</dbReference>
<dbReference type="Pfam" id="PF17677">
    <property type="entry name" value="Glyco_hydro38C2"/>
    <property type="match status" value="1"/>
</dbReference>
<dbReference type="FunFam" id="1.20.1270.50:FF:000003">
    <property type="entry name" value="Alpha-mannosidase"/>
    <property type="match status" value="1"/>
</dbReference>
<keyword evidence="9" id="KW-0325">Glycoprotein</keyword>
<dbReference type="PANTHER" id="PTHR11607">
    <property type="entry name" value="ALPHA-MANNOSIDASE"/>
    <property type="match status" value="1"/>
</dbReference>
<dbReference type="InterPro" id="IPR011330">
    <property type="entry name" value="Glyco_hydro/deAcase_b/a-brl"/>
</dbReference>
<evidence type="ECO:0000256" key="6">
    <source>
        <dbReference type="ARBA" id="ARBA00022801"/>
    </source>
</evidence>
<dbReference type="PANTHER" id="PTHR11607:SF3">
    <property type="entry name" value="LYSOSOMAL ALPHA-MANNOSIDASE"/>
    <property type="match status" value="1"/>
</dbReference>
<dbReference type="InterPro" id="IPR050843">
    <property type="entry name" value="Glycosyl_Hydrlase_38"/>
</dbReference>
<dbReference type="GO" id="GO:0046872">
    <property type="term" value="F:metal ion binding"/>
    <property type="evidence" value="ECO:0007669"/>
    <property type="project" value="UniProtKB-KW"/>
</dbReference>
<organism evidence="14">
    <name type="scientific">Timema shepardi</name>
    <name type="common">Walking stick</name>
    <dbReference type="NCBI Taxonomy" id="629360"/>
    <lineage>
        <taxon>Eukaryota</taxon>
        <taxon>Metazoa</taxon>
        <taxon>Ecdysozoa</taxon>
        <taxon>Arthropoda</taxon>
        <taxon>Hexapoda</taxon>
        <taxon>Insecta</taxon>
        <taxon>Pterygota</taxon>
        <taxon>Neoptera</taxon>
        <taxon>Polyneoptera</taxon>
        <taxon>Phasmatodea</taxon>
        <taxon>Timematodea</taxon>
        <taxon>Timematoidea</taxon>
        <taxon>Timematidae</taxon>
        <taxon>Timema</taxon>
    </lineage>
</organism>
<dbReference type="EMBL" id="OC002836">
    <property type="protein sequence ID" value="CAD7262454.1"/>
    <property type="molecule type" value="Genomic_DNA"/>
</dbReference>
<dbReference type="InterPro" id="IPR011013">
    <property type="entry name" value="Gal_mutarotase_sf_dom"/>
</dbReference>
<dbReference type="InterPro" id="IPR015341">
    <property type="entry name" value="Glyco_hydro_38_cen"/>
</dbReference>
<dbReference type="FunFam" id="2.60.40.1180:FF:000018">
    <property type="entry name" value="Alpha-mannosidase"/>
    <property type="match status" value="1"/>
</dbReference>
<evidence type="ECO:0000259" key="13">
    <source>
        <dbReference type="SMART" id="SM00872"/>
    </source>
</evidence>
<evidence type="ECO:0000313" key="14">
    <source>
        <dbReference type="EMBL" id="CAD7262454.1"/>
    </source>
</evidence>
<dbReference type="Pfam" id="PF21260">
    <property type="entry name" value="Laman-like_dom"/>
    <property type="match status" value="1"/>
</dbReference>
<dbReference type="GO" id="GO:0006013">
    <property type="term" value="P:mannose metabolic process"/>
    <property type="evidence" value="ECO:0007669"/>
    <property type="project" value="InterPro"/>
</dbReference>
<dbReference type="GO" id="GO:0030246">
    <property type="term" value="F:carbohydrate binding"/>
    <property type="evidence" value="ECO:0007669"/>
    <property type="project" value="InterPro"/>
</dbReference>